<evidence type="ECO:0000256" key="9">
    <source>
        <dbReference type="SAM" id="SignalP"/>
    </source>
</evidence>
<dbReference type="PANTHER" id="PTHR43390">
    <property type="entry name" value="SIGNAL PEPTIDASE I"/>
    <property type="match status" value="1"/>
</dbReference>
<dbReference type="InterPro" id="IPR019533">
    <property type="entry name" value="Peptidase_S26"/>
</dbReference>
<dbReference type="Proteomes" id="UP001596045">
    <property type="component" value="Unassembled WGS sequence"/>
</dbReference>
<feature type="domain" description="Peptidase S26" evidence="10">
    <location>
        <begin position="12"/>
        <end position="204"/>
    </location>
</feature>
<gene>
    <name evidence="11" type="primary">lepB</name>
    <name evidence="11" type="ORF">ACFPM8_20455</name>
</gene>
<evidence type="ECO:0000256" key="3">
    <source>
        <dbReference type="ARBA" id="ARBA00013208"/>
    </source>
</evidence>
<evidence type="ECO:0000259" key="10">
    <source>
        <dbReference type="Pfam" id="PF10502"/>
    </source>
</evidence>
<dbReference type="PRINTS" id="PR00727">
    <property type="entry name" value="LEADERPTASE"/>
</dbReference>
<comment type="caution">
    <text evidence="11">The sequence shown here is derived from an EMBL/GenBank/DDBJ whole genome shotgun (WGS) entry which is preliminary data.</text>
</comment>
<dbReference type="RefSeq" id="WP_379000454.1">
    <property type="nucleotide sequence ID" value="NZ_JBHSMT010000030.1"/>
</dbReference>
<protein>
    <recommendedName>
        <fullName evidence="4 7">Signal peptidase I</fullName>
        <ecNumber evidence="3 7">3.4.21.89</ecNumber>
    </recommendedName>
</protein>
<evidence type="ECO:0000256" key="1">
    <source>
        <dbReference type="ARBA" id="ARBA00000677"/>
    </source>
</evidence>
<keyword evidence="5 7" id="KW-0645">Protease</keyword>
<dbReference type="InterPro" id="IPR019758">
    <property type="entry name" value="Pept_S26A_signal_pept_1_CS"/>
</dbReference>
<keyword evidence="9" id="KW-0732">Signal</keyword>
<feature type="signal peptide" evidence="9">
    <location>
        <begin position="1"/>
        <end position="29"/>
    </location>
</feature>
<organism evidence="11 12">
    <name type="scientific">Paraherbaspirillum soli</name>
    <dbReference type="NCBI Taxonomy" id="631222"/>
    <lineage>
        <taxon>Bacteria</taxon>
        <taxon>Pseudomonadati</taxon>
        <taxon>Pseudomonadota</taxon>
        <taxon>Betaproteobacteria</taxon>
        <taxon>Burkholderiales</taxon>
        <taxon>Oxalobacteraceae</taxon>
        <taxon>Paraherbaspirillum</taxon>
    </lineage>
</organism>
<name>A0ABW0MEJ4_9BURK</name>
<comment type="subcellular location">
    <subcellularLocation>
        <location evidence="8">Membrane</location>
        <topology evidence="8">Single-pass type II membrane protein</topology>
    </subcellularLocation>
</comment>
<comment type="similarity">
    <text evidence="2 8">Belongs to the peptidase S26 family.</text>
</comment>
<dbReference type="EC" id="3.4.21.89" evidence="3 7"/>
<keyword evidence="12" id="KW-1185">Reference proteome</keyword>
<dbReference type="PROSITE" id="PS00761">
    <property type="entry name" value="SPASE_I_3"/>
    <property type="match status" value="1"/>
</dbReference>
<evidence type="ECO:0000313" key="11">
    <source>
        <dbReference type="EMBL" id="MFC5476343.1"/>
    </source>
</evidence>
<dbReference type="PANTHER" id="PTHR43390:SF1">
    <property type="entry name" value="CHLOROPLAST PROCESSING PEPTIDASE"/>
    <property type="match status" value="1"/>
</dbReference>
<dbReference type="NCBIfam" id="TIGR02227">
    <property type="entry name" value="sigpep_I_bact"/>
    <property type="match status" value="1"/>
</dbReference>
<evidence type="ECO:0000256" key="7">
    <source>
        <dbReference type="RuleBase" id="RU003993"/>
    </source>
</evidence>
<evidence type="ECO:0000256" key="5">
    <source>
        <dbReference type="ARBA" id="ARBA00022670"/>
    </source>
</evidence>
<dbReference type="EMBL" id="JBHSMT010000030">
    <property type="protein sequence ID" value="MFC5476343.1"/>
    <property type="molecule type" value="Genomic_DNA"/>
</dbReference>
<dbReference type="PROSITE" id="PS00501">
    <property type="entry name" value="SPASE_I_1"/>
    <property type="match status" value="1"/>
</dbReference>
<evidence type="ECO:0000256" key="2">
    <source>
        <dbReference type="ARBA" id="ARBA00009370"/>
    </source>
</evidence>
<comment type="catalytic activity">
    <reaction evidence="1 7">
        <text>Cleavage of hydrophobic, N-terminal signal or leader sequences from secreted and periplasmic proteins.</text>
        <dbReference type="EC" id="3.4.21.89"/>
    </reaction>
</comment>
<sequence length="226" mass="25173">MLTLKKVLARNKVFLILVVSMAFARSAIADWYEVPSGSMYPTLMIGDRIFSNRVAYDVKLPFTDIILKHIADPQRGDVVTFSSPKDGVRLVKRLIAVPGDVVEMRGERLFINNVAADYVLATGDVASQLVPDTAGRQLVLNENLLGQKHPIIVLPEYPAARSFGPIKVPAGEYMMLGDNRDNSEDSRYIGFVRRELLTGQVERVLFSLDSAKYYLPRLSRFGAAIL</sequence>
<dbReference type="SUPFAM" id="SSF51306">
    <property type="entry name" value="LexA/Signal peptidase"/>
    <property type="match status" value="1"/>
</dbReference>
<dbReference type="GO" id="GO:0009003">
    <property type="term" value="F:signal peptidase activity"/>
    <property type="evidence" value="ECO:0007669"/>
    <property type="project" value="UniProtKB-EC"/>
</dbReference>
<dbReference type="Gene3D" id="2.10.109.10">
    <property type="entry name" value="Umud Fragment, subunit A"/>
    <property type="match status" value="1"/>
</dbReference>
<evidence type="ECO:0000256" key="6">
    <source>
        <dbReference type="ARBA" id="ARBA00022801"/>
    </source>
</evidence>
<dbReference type="InterPro" id="IPR036286">
    <property type="entry name" value="LexA/Signal_pep-like_sf"/>
</dbReference>
<evidence type="ECO:0000256" key="8">
    <source>
        <dbReference type="RuleBase" id="RU362042"/>
    </source>
</evidence>
<feature type="chain" id="PRO_5046478350" description="Signal peptidase I" evidence="9">
    <location>
        <begin position="30"/>
        <end position="226"/>
    </location>
</feature>
<dbReference type="InterPro" id="IPR019756">
    <property type="entry name" value="Pept_S26A_signal_pept_1_Ser-AS"/>
</dbReference>
<reference evidence="12" key="1">
    <citation type="journal article" date="2019" name="Int. J. Syst. Evol. Microbiol.">
        <title>The Global Catalogue of Microorganisms (GCM) 10K type strain sequencing project: providing services to taxonomists for standard genome sequencing and annotation.</title>
        <authorList>
            <consortium name="The Broad Institute Genomics Platform"/>
            <consortium name="The Broad Institute Genome Sequencing Center for Infectious Disease"/>
            <person name="Wu L."/>
            <person name="Ma J."/>
        </authorList>
    </citation>
    <scope>NUCLEOTIDE SEQUENCE [LARGE SCALE GENOMIC DNA]</scope>
    <source>
        <strain evidence="12">JCM 17066</strain>
    </source>
</reference>
<evidence type="ECO:0000256" key="4">
    <source>
        <dbReference type="ARBA" id="ARBA00019232"/>
    </source>
</evidence>
<proteinExistence type="inferred from homology"/>
<dbReference type="InterPro" id="IPR000223">
    <property type="entry name" value="Pept_S26A_signal_pept_1"/>
</dbReference>
<dbReference type="CDD" id="cd06530">
    <property type="entry name" value="S26_SPase_I"/>
    <property type="match status" value="1"/>
</dbReference>
<keyword evidence="6 7" id="KW-0378">Hydrolase</keyword>
<dbReference type="PROSITE" id="PS00760">
    <property type="entry name" value="SPASE_I_2"/>
    <property type="match status" value="1"/>
</dbReference>
<accession>A0ABW0MEJ4</accession>
<dbReference type="Pfam" id="PF10502">
    <property type="entry name" value="Peptidase_S26"/>
    <property type="match status" value="1"/>
</dbReference>
<evidence type="ECO:0000313" key="12">
    <source>
        <dbReference type="Proteomes" id="UP001596045"/>
    </source>
</evidence>
<dbReference type="InterPro" id="IPR019757">
    <property type="entry name" value="Pept_S26A_signal_pept_1_Lys-AS"/>
</dbReference>